<keyword evidence="1" id="KW-1133">Transmembrane helix</keyword>
<evidence type="ECO:0000313" key="3">
    <source>
        <dbReference type="EMBL" id="MCC2617721.1"/>
    </source>
</evidence>
<evidence type="ECO:0008006" key="5">
    <source>
        <dbReference type="Google" id="ProtNLM"/>
    </source>
</evidence>
<dbReference type="EMBL" id="JAJEWP010000005">
    <property type="protein sequence ID" value="MCC2617721.1"/>
    <property type="molecule type" value="Genomic_DNA"/>
</dbReference>
<keyword evidence="2" id="KW-0732">Signal</keyword>
<feature type="transmembrane region" description="Helical" evidence="1">
    <location>
        <begin position="203"/>
        <end position="225"/>
    </location>
</feature>
<evidence type="ECO:0000256" key="2">
    <source>
        <dbReference type="SAM" id="SignalP"/>
    </source>
</evidence>
<feature type="chain" id="PRO_5045365348" description="PEP-CTERM protein-sorting domain-containing protein" evidence="2">
    <location>
        <begin position="23"/>
        <end position="238"/>
    </location>
</feature>
<keyword evidence="4" id="KW-1185">Reference proteome</keyword>
<organism evidence="3 4">
    <name type="scientific">Fluctibacter halophilus</name>
    <dbReference type="NCBI Taxonomy" id="226011"/>
    <lineage>
        <taxon>Bacteria</taxon>
        <taxon>Pseudomonadati</taxon>
        <taxon>Pseudomonadota</taxon>
        <taxon>Gammaproteobacteria</taxon>
        <taxon>Alteromonadales</taxon>
        <taxon>Alteromonadaceae</taxon>
        <taxon>Fluctibacter</taxon>
    </lineage>
</organism>
<feature type="signal peptide" evidence="2">
    <location>
        <begin position="1"/>
        <end position="22"/>
    </location>
</feature>
<evidence type="ECO:0000313" key="4">
    <source>
        <dbReference type="Proteomes" id="UP001520878"/>
    </source>
</evidence>
<accession>A0ABS8GC82</accession>
<keyword evidence="1" id="KW-0812">Transmembrane</keyword>
<dbReference type="RefSeq" id="WP_229162062.1">
    <property type="nucleotide sequence ID" value="NZ_JAJEWP010000005.1"/>
</dbReference>
<comment type="caution">
    <text evidence="3">The sequence shown here is derived from an EMBL/GenBank/DDBJ whole genome shotgun (WGS) entry which is preliminary data.</text>
</comment>
<dbReference type="Proteomes" id="UP001520878">
    <property type="component" value="Unassembled WGS sequence"/>
</dbReference>
<protein>
    <recommendedName>
        <fullName evidence="5">PEP-CTERM protein-sorting domain-containing protein</fullName>
    </recommendedName>
</protein>
<name>A0ABS8GC82_9ALTE</name>
<keyword evidence="1" id="KW-0472">Membrane</keyword>
<sequence>MKNTLFKVVLLGTLFVSTHLSAALVTWNFTGSVIVTQSDADYQDTYFDDNTGIRVGDRVEGSVSWDPEVDPLDSWWFEDQMVIESVLRQPIDIQASFFTASGIETLHVSGLGIPYMIQNWDLSAGMVGSPPGRYDVLSLITYEGDISAYFRLIAPAFSNLFALDGFNPAPPSLDDLDLGRLHFTYDNDVTGQADSVFIQFDSLSVAAVSEPSTMMMALLGSWLLLRRGRKHVRNQKTQ</sequence>
<proteinExistence type="predicted"/>
<reference evidence="3 4" key="1">
    <citation type="submission" date="2021-10" db="EMBL/GenBank/DDBJ databases">
        <title>Draft genome of Aestuariibacter halophilus JC2043.</title>
        <authorList>
            <person name="Emsley S.A."/>
            <person name="Pfannmuller K.M."/>
            <person name="Ushijima B."/>
            <person name="Saw J.H."/>
            <person name="Videau P."/>
        </authorList>
    </citation>
    <scope>NUCLEOTIDE SEQUENCE [LARGE SCALE GENOMIC DNA]</scope>
    <source>
        <strain evidence="3 4">JC2043</strain>
    </source>
</reference>
<gene>
    <name evidence="3" type="ORF">LJ739_15825</name>
</gene>
<evidence type="ECO:0000256" key="1">
    <source>
        <dbReference type="SAM" id="Phobius"/>
    </source>
</evidence>